<name>A0A7U3UPT6_9ACTN</name>
<protein>
    <submittedName>
        <fullName evidence="2">Uncharacterized protein</fullName>
    </submittedName>
</protein>
<evidence type="ECO:0000256" key="1">
    <source>
        <dbReference type="SAM" id="MobiDB-lite"/>
    </source>
</evidence>
<proteinExistence type="predicted"/>
<sequence length="137" mass="14161">MYSFDASSRAPYQRYIPPMRTAQDGSGAGASNTPIYDALYSEYRRLFRTLPGDRSGEESLQFKGFAAWQAEYPPLAPGGRHRSDPGGTAGQGHGGTQGSGGGGANGTGGRGGRGGRRGADGDGPAALPPGRGDNRMR</sequence>
<reference evidence="2 3" key="4">
    <citation type="journal article" date="2020" name="Sci. Rep.">
        <title>beta-carboline chemical signals induce reveromycin production through a LuxR family regulator in Streptomyces sp. SN-593.</title>
        <authorList>
            <person name="Panthee S."/>
            <person name="Kito N."/>
            <person name="Hayashi T."/>
            <person name="Shimizu T."/>
            <person name="Ishikawa J."/>
            <person name="Hamamoto H."/>
            <person name="Osada H."/>
            <person name="Takahashi S."/>
        </authorList>
    </citation>
    <scope>NUCLEOTIDE SEQUENCE [LARGE SCALE GENOMIC DNA]</scope>
    <source>
        <strain evidence="2 3">SN-593</strain>
    </source>
</reference>
<dbReference type="EMBL" id="AP018365">
    <property type="protein sequence ID" value="BBA96486.1"/>
    <property type="molecule type" value="Genomic_DNA"/>
</dbReference>
<dbReference type="KEGG" id="arev:RVR_1806"/>
<keyword evidence="3" id="KW-1185">Reference proteome</keyword>
<gene>
    <name evidence="2" type="ORF">RVR_1806</name>
</gene>
<feature type="region of interest" description="Disordered" evidence="1">
    <location>
        <begin position="71"/>
        <end position="137"/>
    </location>
</feature>
<dbReference type="AlphaFoldDB" id="A0A7U3UPT6"/>
<accession>A0A7U3UPT6</accession>
<evidence type="ECO:0000313" key="3">
    <source>
        <dbReference type="Proteomes" id="UP000595703"/>
    </source>
</evidence>
<dbReference type="Proteomes" id="UP000595703">
    <property type="component" value="Chromosome"/>
</dbReference>
<organism evidence="2 3">
    <name type="scientific">Actinacidiphila reveromycinica</name>
    <dbReference type="NCBI Taxonomy" id="659352"/>
    <lineage>
        <taxon>Bacteria</taxon>
        <taxon>Bacillati</taxon>
        <taxon>Actinomycetota</taxon>
        <taxon>Actinomycetes</taxon>
        <taxon>Kitasatosporales</taxon>
        <taxon>Streptomycetaceae</taxon>
        <taxon>Actinacidiphila</taxon>
    </lineage>
</organism>
<feature type="compositionally biased region" description="Gly residues" evidence="1">
    <location>
        <begin position="87"/>
        <end position="112"/>
    </location>
</feature>
<reference evidence="2 3" key="2">
    <citation type="journal article" date="2011" name="J. Antibiot.">
        <title>Furaquinocins I and J: novel polyketide isoprenoid hybrid compounds from Streptomyces reveromyceticus SN-593.</title>
        <authorList>
            <person name="Panthee S."/>
            <person name="Takahashi S."/>
            <person name="Takagi H."/>
            <person name="Nogawa T."/>
            <person name="Oowada E."/>
            <person name="Uramoto M."/>
            <person name="Osada H."/>
        </authorList>
    </citation>
    <scope>NUCLEOTIDE SEQUENCE [LARGE SCALE GENOMIC DNA]</scope>
    <source>
        <strain evidence="2 3">SN-593</strain>
    </source>
</reference>
<reference evidence="2 3" key="1">
    <citation type="journal article" date="2010" name="J. Bacteriol.">
        <title>Biochemical characterization of a novel indole prenyltransferase from Streptomyces sp. SN-593.</title>
        <authorList>
            <person name="Takahashi S."/>
            <person name="Takagi H."/>
            <person name="Toyoda A."/>
            <person name="Uramoto M."/>
            <person name="Nogawa T."/>
            <person name="Ueki M."/>
            <person name="Sakaki Y."/>
            <person name="Osada H."/>
        </authorList>
    </citation>
    <scope>NUCLEOTIDE SEQUENCE [LARGE SCALE GENOMIC DNA]</scope>
    <source>
        <strain evidence="2 3">SN-593</strain>
    </source>
</reference>
<feature type="compositionally biased region" description="Low complexity" evidence="1">
    <location>
        <begin position="122"/>
        <end position="131"/>
    </location>
</feature>
<reference evidence="2 3" key="3">
    <citation type="journal article" date="2011" name="Nat. Chem. Biol.">
        <title>Reveromycin A biosynthesis uses RevG and RevJ for stereospecific spiroacetal formation.</title>
        <authorList>
            <person name="Takahashi S."/>
            <person name="Toyoda A."/>
            <person name="Sekiyama Y."/>
            <person name="Takagi H."/>
            <person name="Nogawa T."/>
            <person name="Uramoto M."/>
            <person name="Suzuki R."/>
            <person name="Koshino H."/>
            <person name="Kumano T."/>
            <person name="Panthee S."/>
            <person name="Dairi T."/>
            <person name="Ishikawa J."/>
            <person name="Ikeda H."/>
            <person name="Sakaki Y."/>
            <person name="Osada H."/>
        </authorList>
    </citation>
    <scope>NUCLEOTIDE SEQUENCE [LARGE SCALE GENOMIC DNA]</scope>
    <source>
        <strain evidence="2 3">SN-593</strain>
    </source>
</reference>
<evidence type="ECO:0000313" key="2">
    <source>
        <dbReference type="EMBL" id="BBA96486.1"/>
    </source>
</evidence>